<evidence type="ECO:0000313" key="1">
    <source>
        <dbReference type="EMBL" id="EQD27136.1"/>
    </source>
</evidence>
<accession>T0XWH4</accession>
<proteinExistence type="predicted"/>
<reference evidence="1" key="2">
    <citation type="journal article" date="2014" name="ISME J.">
        <title>Microbial stratification in low pH oxic and suboxic macroscopic growths along an acid mine drainage.</title>
        <authorList>
            <person name="Mendez-Garcia C."/>
            <person name="Mesa V."/>
            <person name="Sprenger R.R."/>
            <person name="Richter M."/>
            <person name="Diez M.S."/>
            <person name="Solano J."/>
            <person name="Bargiela R."/>
            <person name="Golyshina O.V."/>
            <person name="Manteca A."/>
            <person name="Ramos J.L."/>
            <person name="Gallego J.R."/>
            <person name="Llorente I."/>
            <person name="Martins Dos Santos V.A."/>
            <person name="Jensen O.N."/>
            <person name="Pelaez A.I."/>
            <person name="Sanchez J."/>
            <person name="Ferrer M."/>
        </authorList>
    </citation>
    <scope>NUCLEOTIDE SEQUENCE</scope>
</reference>
<sequence>ECSTPRGSEHLVTDDAPAYTDDLAQWHQLCQVHFLRHVRSLLTDERGLMTIPEREAVLRELGGVLGHLRASVEKHRVDGDRVAITYRIETTLRRLGELGTELERRGLRQTARYVRERSRATVVFAEVAGHGGWMPATSNGVERMMGTIADRCKRKWAHWNGGLENLLRLLLVRKTRPAAYAWATRRYLRGGSMAEWSLLNGPLVNKS</sequence>
<gene>
    <name evidence="1" type="ORF">B1B_19273</name>
</gene>
<organism evidence="1">
    <name type="scientific">mine drainage metagenome</name>
    <dbReference type="NCBI Taxonomy" id="410659"/>
    <lineage>
        <taxon>unclassified sequences</taxon>
        <taxon>metagenomes</taxon>
        <taxon>ecological metagenomes</taxon>
    </lineage>
</organism>
<feature type="non-terminal residue" evidence="1">
    <location>
        <position position="1"/>
    </location>
</feature>
<name>T0XWH4_9ZZZZ</name>
<dbReference type="EMBL" id="AUZY01012947">
    <property type="protein sequence ID" value="EQD27136.1"/>
    <property type="molecule type" value="Genomic_DNA"/>
</dbReference>
<dbReference type="AlphaFoldDB" id="T0XWH4"/>
<evidence type="ECO:0008006" key="2">
    <source>
        <dbReference type="Google" id="ProtNLM"/>
    </source>
</evidence>
<protein>
    <recommendedName>
        <fullName evidence="2">Transposase IS66</fullName>
    </recommendedName>
</protein>
<reference evidence="1" key="1">
    <citation type="submission" date="2013-08" db="EMBL/GenBank/DDBJ databases">
        <authorList>
            <person name="Mendez C."/>
            <person name="Richter M."/>
            <person name="Ferrer M."/>
            <person name="Sanchez J."/>
        </authorList>
    </citation>
    <scope>NUCLEOTIDE SEQUENCE</scope>
</reference>
<comment type="caution">
    <text evidence="1">The sequence shown here is derived from an EMBL/GenBank/DDBJ whole genome shotgun (WGS) entry which is preliminary data.</text>
</comment>